<evidence type="ECO:0000256" key="5">
    <source>
        <dbReference type="ARBA" id="ARBA00022679"/>
    </source>
</evidence>
<evidence type="ECO:0000256" key="4">
    <source>
        <dbReference type="ARBA" id="ARBA00022490"/>
    </source>
</evidence>
<evidence type="ECO:0000256" key="7">
    <source>
        <dbReference type="ARBA" id="ARBA00022695"/>
    </source>
</evidence>
<gene>
    <name evidence="13" type="ORF">DI598_03955</name>
</gene>
<comment type="subcellular location">
    <subcellularLocation>
        <location evidence="1">Cytoplasm</location>
    </subcellularLocation>
</comment>
<evidence type="ECO:0000256" key="2">
    <source>
        <dbReference type="ARBA" id="ARBA00007663"/>
    </source>
</evidence>
<reference evidence="13 14" key="1">
    <citation type="submission" date="2017-11" db="EMBL/GenBank/DDBJ databases">
        <title>Infants hospitalized years apart are colonized by the same room-sourced microbial strains.</title>
        <authorList>
            <person name="Brooks B."/>
            <person name="Olm M.R."/>
            <person name="Firek B.A."/>
            <person name="Baker R."/>
            <person name="Thomas B.C."/>
            <person name="Morowitz M.J."/>
            <person name="Banfield J.F."/>
        </authorList>
    </citation>
    <scope>NUCLEOTIDE SEQUENCE [LARGE SCALE GENOMIC DNA]</scope>
    <source>
        <strain evidence="13">S2_009_000_R2_76</strain>
    </source>
</reference>
<dbReference type="PANTHER" id="PTHR17490:SF16">
    <property type="entry name" value="THREONYLCARBAMOYL-AMP SYNTHASE"/>
    <property type="match status" value="1"/>
</dbReference>
<accession>A0A2W5F6U1</accession>
<dbReference type="Pfam" id="PF01300">
    <property type="entry name" value="Sua5_yciO_yrdC"/>
    <property type="match status" value="1"/>
</dbReference>
<keyword evidence="6" id="KW-0819">tRNA processing</keyword>
<dbReference type="InterPro" id="IPR017945">
    <property type="entry name" value="DHBP_synth_RibB-like_a/b_dom"/>
</dbReference>
<evidence type="ECO:0000256" key="1">
    <source>
        <dbReference type="ARBA" id="ARBA00004496"/>
    </source>
</evidence>
<keyword evidence="8" id="KW-0547">Nucleotide-binding</keyword>
<dbReference type="NCBIfam" id="TIGR00057">
    <property type="entry name" value="L-threonylcarbamoyladenylate synthase"/>
    <property type="match status" value="1"/>
</dbReference>
<evidence type="ECO:0000259" key="12">
    <source>
        <dbReference type="PROSITE" id="PS51163"/>
    </source>
</evidence>
<evidence type="ECO:0000256" key="8">
    <source>
        <dbReference type="ARBA" id="ARBA00022741"/>
    </source>
</evidence>
<evidence type="ECO:0000313" key="13">
    <source>
        <dbReference type="EMBL" id="PZP51138.1"/>
    </source>
</evidence>
<evidence type="ECO:0000313" key="14">
    <source>
        <dbReference type="Proteomes" id="UP000249645"/>
    </source>
</evidence>
<dbReference type="GO" id="GO:0006450">
    <property type="term" value="P:regulation of translational fidelity"/>
    <property type="evidence" value="ECO:0007669"/>
    <property type="project" value="TreeGrafter"/>
</dbReference>
<comment type="caution">
    <text evidence="13">The sequence shown here is derived from an EMBL/GenBank/DDBJ whole genome shotgun (WGS) entry which is preliminary data.</text>
</comment>
<comment type="similarity">
    <text evidence="2">Belongs to the SUA5 family.</text>
</comment>
<dbReference type="PROSITE" id="PS51163">
    <property type="entry name" value="YRDC"/>
    <property type="match status" value="1"/>
</dbReference>
<dbReference type="InterPro" id="IPR006070">
    <property type="entry name" value="Sua5-like_dom"/>
</dbReference>
<protein>
    <recommendedName>
        <fullName evidence="10">L-threonylcarbamoyladenylate synthase</fullName>
        <ecNumber evidence="3">2.7.7.87</ecNumber>
    </recommendedName>
    <alternativeName>
        <fullName evidence="10">L-threonylcarbamoyladenylate synthase</fullName>
    </alternativeName>
</protein>
<keyword evidence="7" id="KW-0548">Nucleotidyltransferase</keyword>
<evidence type="ECO:0000256" key="11">
    <source>
        <dbReference type="ARBA" id="ARBA00048366"/>
    </source>
</evidence>
<organism evidence="13 14">
    <name type="scientific">Pseudopedobacter saltans</name>
    <dbReference type="NCBI Taxonomy" id="151895"/>
    <lineage>
        <taxon>Bacteria</taxon>
        <taxon>Pseudomonadati</taxon>
        <taxon>Bacteroidota</taxon>
        <taxon>Sphingobacteriia</taxon>
        <taxon>Sphingobacteriales</taxon>
        <taxon>Sphingobacteriaceae</taxon>
        <taxon>Pseudopedobacter</taxon>
    </lineage>
</organism>
<proteinExistence type="inferred from homology"/>
<dbReference type="AlphaFoldDB" id="A0A2W5F6U1"/>
<dbReference type="GO" id="GO:0003725">
    <property type="term" value="F:double-stranded RNA binding"/>
    <property type="evidence" value="ECO:0007669"/>
    <property type="project" value="InterPro"/>
</dbReference>
<feature type="domain" description="YrdC-like" evidence="12">
    <location>
        <begin position="6"/>
        <end position="190"/>
    </location>
</feature>
<name>A0A2W5F6U1_9SPHI</name>
<dbReference type="Gene3D" id="3.90.870.10">
    <property type="entry name" value="DHBP synthase"/>
    <property type="match status" value="1"/>
</dbReference>
<dbReference type="EC" id="2.7.7.87" evidence="3"/>
<dbReference type="InterPro" id="IPR050156">
    <property type="entry name" value="TC-AMP_synthase_SUA5"/>
</dbReference>
<evidence type="ECO:0000256" key="10">
    <source>
        <dbReference type="ARBA" id="ARBA00029774"/>
    </source>
</evidence>
<keyword evidence="4" id="KW-0963">Cytoplasm</keyword>
<dbReference type="PANTHER" id="PTHR17490">
    <property type="entry name" value="SUA5"/>
    <property type="match status" value="1"/>
</dbReference>
<dbReference type="Proteomes" id="UP000249645">
    <property type="component" value="Unassembled WGS sequence"/>
</dbReference>
<dbReference type="GO" id="GO:0061710">
    <property type="term" value="F:L-threonylcarbamoyladenylate synthase"/>
    <property type="evidence" value="ECO:0007669"/>
    <property type="project" value="UniProtKB-EC"/>
</dbReference>
<evidence type="ECO:0000256" key="6">
    <source>
        <dbReference type="ARBA" id="ARBA00022694"/>
    </source>
</evidence>
<evidence type="ECO:0000256" key="3">
    <source>
        <dbReference type="ARBA" id="ARBA00012584"/>
    </source>
</evidence>
<dbReference type="GO" id="GO:0008033">
    <property type="term" value="P:tRNA processing"/>
    <property type="evidence" value="ECO:0007669"/>
    <property type="project" value="UniProtKB-KW"/>
</dbReference>
<keyword evidence="5" id="KW-0808">Transferase</keyword>
<dbReference type="GO" id="GO:0005737">
    <property type="term" value="C:cytoplasm"/>
    <property type="evidence" value="ECO:0007669"/>
    <property type="project" value="UniProtKB-SubCell"/>
</dbReference>
<sequence>MNEDFTADLDACLDVLKKGGIILYPTDTVWGLGCDATNAEAVEKIINLKHRPANKSFVTLLADERDLIQYVAAPDLSVFDYLEKQDRPTTIIYDHALVLADNVVSENGSVAIRICKDEFCKKIIKRLHKPIVSTSANISGEPAPAIFSEINSLIVDGVDHAVQYRRTDESRSKPSKIIKWENGEVTVIRE</sequence>
<keyword evidence="9" id="KW-0067">ATP-binding</keyword>
<dbReference type="EMBL" id="QFOI01000041">
    <property type="protein sequence ID" value="PZP51138.1"/>
    <property type="molecule type" value="Genomic_DNA"/>
</dbReference>
<comment type="catalytic activity">
    <reaction evidence="11">
        <text>L-threonine + hydrogencarbonate + ATP = L-threonylcarbamoyladenylate + diphosphate + H2O</text>
        <dbReference type="Rhea" id="RHEA:36407"/>
        <dbReference type="ChEBI" id="CHEBI:15377"/>
        <dbReference type="ChEBI" id="CHEBI:17544"/>
        <dbReference type="ChEBI" id="CHEBI:30616"/>
        <dbReference type="ChEBI" id="CHEBI:33019"/>
        <dbReference type="ChEBI" id="CHEBI:57926"/>
        <dbReference type="ChEBI" id="CHEBI:73682"/>
        <dbReference type="EC" id="2.7.7.87"/>
    </reaction>
</comment>
<evidence type="ECO:0000256" key="9">
    <source>
        <dbReference type="ARBA" id="ARBA00022840"/>
    </source>
</evidence>
<dbReference type="SUPFAM" id="SSF55821">
    <property type="entry name" value="YrdC/RibB"/>
    <property type="match status" value="1"/>
</dbReference>
<dbReference type="GO" id="GO:0000049">
    <property type="term" value="F:tRNA binding"/>
    <property type="evidence" value="ECO:0007669"/>
    <property type="project" value="TreeGrafter"/>
</dbReference>
<dbReference type="GO" id="GO:0005524">
    <property type="term" value="F:ATP binding"/>
    <property type="evidence" value="ECO:0007669"/>
    <property type="project" value="UniProtKB-KW"/>
</dbReference>